<feature type="transmembrane region" description="Helical" evidence="7">
    <location>
        <begin position="212"/>
        <end position="235"/>
    </location>
</feature>
<feature type="transmembrane region" description="Helical" evidence="7">
    <location>
        <begin position="126"/>
        <end position="147"/>
    </location>
</feature>
<evidence type="ECO:0000256" key="5">
    <source>
        <dbReference type="ARBA" id="ARBA00023136"/>
    </source>
</evidence>
<gene>
    <name evidence="9" type="ORF">I316_00138</name>
</gene>
<evidence type="ECO:0000256" key="6">
    <source>
        <dbReference type="SAM" id="MobiDB-lite"/>
    </source>
</evidence>
<evidence type="ECO:0000313" key="9">
    <source>
        <dbReference type="EMBL" id="OCF37914.1"/>
    </source>
</evidence>
<feature type="domain" description="Major facilitator superfamily (MFS) profile" evidence="8">
    <location>
        <begin position="89"/>
        <end position="566"/>
    </location>
</feature>
<dbReference type="Gene3D" id="1.20.1250.20">
    <property type="entry name" value="MFS general substrate transporter like domains"/>
    <property type="match status" value="1"/>
</dbReference>
<dbReference type="EMBL" id="KI669492">
    <property type="protein sequence ID" value="OCF37914.1"/>
    <property type="molecule type" value="Genomic_DNA"/>
</dbReference>
<accession>A0A1B9H3R1</accession>
<proteinExistence type="predicted"/>
<dbReference type="PROSITE" id="PS50850">
    <property type="entry name" value="MFS"/>
    <property type="match status" value="1"/>
</dbReference>
<evidence type="ECO:0000313" key="10">
    <source>
        <dbReference type="Proteomes" id="UP000092666"/>
    </source>
</evidence>
<feature type="compositionally biased region" description="Basic and acidic residues" evidence="6">
    <location>
        <begin position="27"/>
        <end position="36"/>
    </location>
</feature>
<feature type="transmembrane region" description="Helical" evidence="7">
    <location>
        <begin position="453"/>
        <end position="472"/>
    </location>
</feature>
<evidence type="ECO:0000259" key="8">
    <source>
        <dbReference type="PROSITE" id="PS50850"/>
    </source>
</evidence>
<evidence type="ECO:0000256" key="4">
    <source>
        <dbReference type="ARBA" id="ARBA00022989"/>
    </source>
</evidence>
<organism evidence="9 10">
    <name type="scientific">Kwoniella heveanensis BCC8398</name>
    <dbReference type="NCBI Taxonomy" id="1296120"/>
    <lineage>
        <taxon>Eukaryota</taxon>
        <taxon>Fungi</taxon>
        <taxon>Dikarya</taxon>
        <taxon>Basidiomycota</taxon>
        <taxon>Agaricomycotina</taxon>
        <taxon>Tremellomycetes</taxon>
        <taxon>Tremellales</taxon>
        <taxon>Cryptococcaceae</taxon>
        <taxon>Kwoniella</taxon>
    </lineage>
</organism>
<reference evidence="10" key="2">
    <citation type="submission" date="2013-12" db="EMBL/GenBank/DDBJ databases">
        <title>Evolution of pathogenesis and genome organization in the Tremellales.</title>
        <authorList>
            <person name="Cuomo C."/>
            <person name="Litvintseva A."/>
            <person name="Heitman J."/>
            <person name="Chen Y."/>
            <person name="Sun S."/>
            <person name="Springer D."/>
            <person name="Dromer F."/>
            <person name="Young S."/>
            <person name="Zeng Q."/>
            <person name="Chapman S."/>
            <person name="Gujja S."/>
            <person name="Saif S."/>
            <person name="Birren B."/>
        </authorList>
    </citation>
    <scope>NUCLEOTIDE SEQUENCE [LARGE SCALE GENOMIC DNA]</scope>
    <source>
        <strain evidence="10">BCC8398</strain>
    </source>
</reference>
<feature type="transmembrane region" description="Helical" evidence="7">
    <location>
        <begin position="544"/>
        <end position="563"/>
    </location>
</feature>
<keyword evidence="2" id="KW-0813">Transport</keyword>
<dbReference type="InterPro" id="IPR011701">
    <property type="entry name" value="MFS"/>
</dbReference>
<dbReference type="Pfam" id="PF07690">
    <property type="entry name" value="MFS_1"/>
    <property type="match status" value="1"/>
</dbReference>
<evidence type="ECO:0000256" key="3">
    <source>
        <dbReference type="ARBA" id="ARBA00022692"/>
    </source>
</evidence>
<dbReference type="InterPro" id="IPR036259">
    <property type="entry name" value="MFS_trans_sf"/>
</dbReference>
<feature type="transmembrane region" description="Helical" evidence="7">
    <location>
        <begin position="379"/>
        <end position="407"/>
    </location>
</feature>
<evidence type="ECO:0000256" key="7">
    <source>
        <dbReference type="SAM" id="Phobius"/>
    </source>
</evidence>
<protein>
    <recommendedName>
        <fullName evidence="8">Major facilitator superfamily (MFS) profile domain-containing protein</fullName>
    </recommendedName>
</protein>
<feature type="transmembrane region" description="Helical" evidence="7">
    <location>
        <begin position="519"/>
        <end position="538"/>
    </location>
</feature>
<dbReference type="GO" id="GO:0022857">
    <property type="term" value="F:transmembrane transporter activity"/>
    <property type="evidence" value="ECO:0007669"/>
    <property type="project" value="InterPro"/>
</dbReference>
<dbReference type="PANTHER" id="PTHR23511:SF3">
    <property type="entry name" value="MAJOR FACILITATOR SUPERFAMILY (MFS) PROFILE DOMAIN-CONTAINING PROTEIN"/>
    <property type="match status" value="1"/>
</dbReference>
<evidence type="ECO:0000256" key="1">
    <source>
        <dbReference type="ARBA" id="ARBA00004141"/>
    </source>
</evidence>
<dbReference type="Proteomes" id="UP000092666">
    <property type="component" value="Unassembled WGS sequence"/>
</dbReference>
<comment type="subcellular location">
    <subcellularLocation>
        <location evidence="1">Membrane</location>
        <topology evidence="1">Multi-pass membrane protein</topology>
    </subcellularLocation>
</comment>
<keyword evidence="4 7" id="KW-1133">Transmembrane helix</keyword>
<dbReference type="AlphaFoldDB" id="A0A1B9H3R1"/>
<dbReference type="OrthoDB" id="3936150at2759"/>
<feature type="transmembrane region" description="Helical" evidence="7">
    <location>
        <begin position="427"/>
        <end position="446"/>
    </location>
</feature>
<feature type="transmembrane region" description="Helical" evidence="7">
    <location>
        <begin position="85"/>
        <end position="106"/>
    </location>
</feature>
<dbReference type="PANTHER" id="PTHR23511">
    <property type="entry name" value="SYNAPTIC VESICLE GLYCOPROTEIN 2"/>
    <property type="match status" value="1"/>
</dbReference>
<sequence>MSDTDRLLPRGYGASKASNNGGGSEGVRSDQRMSRQEVRERMDELASLIPEDSLPGTMTFEQLSLAEKKSVLVNRELDDMGMGRYQWCIFTLCGLGYFLDLCWAQAFGLVGASIQQELGIPDDKIAHISTAFNAGLCIGAFAWGLLVDIVGRRWCFNLTCAITTFFGFIFATPSSFPVICMLAGAIGLGIGGNIPIDATITLEFLPTKNRYLLAALSTFQPIGTVVASLLAFALIPTYSCETSLKSCSISEAPCCHRSNNMGWRYTMVLLAFTTLAIFIVRFVVFKFRESPKFLLTKGEDTRALDVIYSIAKFNRREPPVLTLEDFRMFDLEELLRVEGYGARGNGRLSRGNSYAVRVIVGGYQKMFGHLGRLFEEKKYLWIFSSLAIAYMALFWSFAIAGFFLPLILRAKGVDADGSVADTYRSYIYIYLPGVTATLVAAWFMGFGKAGRRWSMVVSAALMGASLALYRFVESREGNIAFNAMEYWFQSFYAALLYAYTPEAFPAQFRGSASGMLSTLGRIASILAPVIGGTVYHGADSPAVLWLGAGGAWLSMVAIASLPLNTKGKQSF</sequence>
<feature type="transmembrane region" description="Helical" evidence="7">
    <location>
        <begin position="478"/>
        <end position="499"/>
    </location>
</feature>
<dbReference type="GO" id="GO:0016020">
    <property type="term" value="C:membrane"/>
    <property type="evidence" value="ECO:0007669"/>
    <property type="project" value="UniProtKB-SubCell"/>
</dbReference>
<keyword evidence="10" id="KW-1185">Reference proteome</keyword>
<feature type="transmembrane region" description="Helical" evidence="7">
    <location>
        <begin position="176"/>
        <end position="200"/>
    </location>
</feature>
<dbReference type="SUPFAM" id="SSF103473">
    <property type="entry name" value="MFS general substrate transporter"/>
    <property type="match status" value="1"/>
</dbReference>
<name>A0A1B9H3R1_9TREE</name>
<feature type="region of interest" description="Disordered" evidence="6">
    <location>
        <begin position="1"/>
        <end position="36"/>
    </location>
</feature>
<dbReference type="InterPro" id="IPR020846">
    <property type="entry name" value="MFS_dom"/>
</dbReference>
<evidence type="ECO:0000256" key="2">
    <source>
        <dbReference type="ARBA" id="ARBA00022448"/>
    </source>
</evidence>
<reference evidence="9 10" key="1">
    <citation type="submission" date="2013-07" db="EMBL/GenBank/DDBJ databases">
        <title>The Genome Sequence of Cryptococcus heveanensis BCC8398.</title>
        <authorList>
            <consortium name="The Broad Institute Genome Sequencing Platform"/>
            <person name="Cuomo C."/>
            <person name="Litvintseva A."/>
            <person name="Chen Y."/>
            <person name="Heitman J."/>
            <person name="Sun S."/>
            <person name="Springer D."/>
            <person name="Dromer F."/>
            <person name="Young S.K."/>
            <person name="Zeng Q."/>
            <person name="Gargeya S."/>
            <person name="Fitzgerald M."/>
            <person name="Abouelleil A."/>
            <person name="Alvarado L."/>
            <person name="Berlin A.M."/>
            <person name="Chapman S.B."/>
            <person name="Dewar J."/>
            <person name="Goldberg J."/>
            <person name="Griggs A."/>
            <person name="Gujja S."/>
            <person name="Hansen M."/>
            <person name="Howarth C."/>
            <person name="Imamovic A."/>
            <person name="Larimer J."/>
            <person name="McCowan C."/>
            <person name="Murphy C."/>
            <person name="Pearson M."/>
            <person name="Priest M."/>
            <person name="Roberts A."/>
            <person name="Saif S."/>
            <person name="Shea T."/>
            <person name="Sykes S."/>
            <person name="Wortman J."/>
            <person name="Nusbaum C."/>
            <person name="Birren B."/>
        </authorList>
    </citation>
    <scope>NUCLEOTIDE SEQUENCE [LARGE SCALE GENOMIC DNA]</scope>
    <source>
        <strain evidence="9 10">BCC8398</strain>
    </source>
</reference>
<feature type="transmembrane region" description="Helical" evidence="7">
    <location>
        <begin position="265"/>
        <end position="284"/>
    </location>
</feature>
<keyword evidence="5 7" id="KW-0472">Membrane</keyword>
<keyword evidence="3 7" id="KW-0812">Transmembrane</keyword>
<feature type="transmembrane region" description="Helical" evidence="7">
    <location>
        <begin position="154"/>
        <end position="170"/>
    </location>
</feature>